<reference evidence="7 8" key="1">
    <citation type="submission" date="2015-01" db="EMBL/GenBank/DDBJ databases">
        <title>The Genome Sequence of Exophiala xenobiotica CBS118157.</title>
        <authorList>
            <consortium name="The Broad Institute Genomics Platform"/>
            <person name="Cuomo C."/>
            <person name="de Hoog S."/>
            <person name="Gorbushina A."/>
            <person name="Stielow B."/>
            <person name="Teixiera M."/>
            <person name="Abouelleil A."/>
            <person name="Chapman S.B."/>
            <person name="Priest M."/>
            <person name="Young S.K."/>
            <person name="Wortman J."/>
            <person name="Nusbaum C."/>
            <person name="Birren B."/>
        </authorList>
    </citation>
    <scope>NUCLEOTIDE SEQUENCE [LARGE SCALE GENOMIC DNA]</scope>
    <source>
        <strain evidence="7 8">CBS 118157</strain>
    </source>
</reference>
<dbReference type="InterPro" id="IPR004307">
    <property type="entry name" value="TspO_MBR"/>
</dbReference>
<evidence type="ECO:0000256" key="5">
    <source>
        <dbReference type="ARBA" id="ARBA00023136"/>
    </source>
</evidence>
<proteinExistence type="inferred from homology"/>
<keyword evidence="4 6" id="KW-1133">Transmembrane helix</keyword>
<dbReference type="CDD" id="cd15904">
    <property type="entry name" value="TSPO_MBR"/>
    <property type="match status" value="1"/>
</dbReference>
<feature type="transmembrane region" description="Helical" evidence="6">
    <location>
        <begin position="143"/>
        <end position="161"/>
    </location>
</feature>
<dbReference type="Pfam" id="PF03073">
    <property type="entry name" value="TspO_MBR"/>
    <property type="match status" value="1"/>
</dbReference>
<dbReference type="HOGENOM" id="CLU_091805_0_0_1"/>
<feature type="transmembrane region" description="Helical" evidence="6">
    <location>
        <begin position="12"/>
        <end position="34"/>
    </location>
</feature>
<evidence type="ECO:0000313" key="7">
    <source>
        <dbReference type="EMBL" id="KIW50832.1"/>
    </source>
</evidence>
<evidence type="ECO:0000256" key="1">
    <source>
        <dbReference type="ARBA" id="ARBA00004141"/>
    </source>
</evidence>
<dbReference type="PANTHER" id="PTHR10057">
    <property type="entry name" value="PERIPHERAL-TYPE BENZODIAZEPINE RECEPTOR"/>
    <property type="match status" value="1"/>
</dbReference>
<dbReference type="FunFam" id="1.20.1260.100:FF:000001">
    <property type="entry name" value="translocator protein 2"/>
    <property type="match status" value="1"/>
</dbReference>
<comment type="similarity">
    <text evidence="2">Belongs to the TspO/BZRP family.</text>
</comment>
<gene>
    <name evidence="7" type="ORF">PV05_09618</name>
</gene>
<evidence type="ECO:0000256" key="2">
    <source>
        <dbReference type="ARBA" id="ARBA00007524"/>
    </source>
</evidence>
<dbReference type="GO" id="GO:0005741">
    <property type="term" value="C:mitochondrial outer membrane"/>
    <property type="evidence" value="ECO:0007669"/>
    <property type="project" value="TreeGrafter"/>
</dbReference>
<dbReference type="AlphaFoldDB" id="A0A0D2CLT6"/>
<dbReference type="Proteomes" id="UP000054342">
    <property type="component" value="Unassembled WGS sequence"/>
</dbReference>
<evidence type="ECO:0000256" key="6">
    <source>
        <dbReference type="SAM" id="Phobius"/>
    </source>
</evidence>
<dbReference type="Gene3D" id="1.20.1260.100">
    <property type="entry name" value="TspO/MBR protein"/>
    <property type="match status" value="1"/>
</dbReference>
<feature type="transmembrane region" description="Helical" evidence="6">
    <location>
        <begin position="167"/>
        <end position="186"/>
    </location>
</feature>
<dbReference type="OrthoDB" id="8841220at2759"/>
<keyword evidence="8" id="KW-1185">Reference proteome</keyword>
<keyword evidence="5 6" id="KW-0472">Membrane</keyword>
<dbReference type="RefSeq" id="XP_013311416.1">
    <property type="nucleotide sequence ID" value="XM_013455962.1"/>
</dbReference>
<name>A0A0D2CLT6_9EURO</name>
<evidence type="ECO:0000313" key="8">
    <source>
        <dbReference type="Proteomes" id="UP000054342"/>
    </source>
</evidence>
<dbReference type="STRING" id="348802.A0A0D2CLT6"/>
<feature type="transmembrane region" description="Helical" evidence="6">
    <location>
        <begin position="117"/>
        <end position="136"/>
    </location>
</feature>
<evidence type="ECO:0000256" key="4">
    <source>
        <dbReference type="ARBA" id="ARBA00022989"/>
    </source>
</evidence>
<evidence type="ECO:0008006" key="9">
    <source>
        <dbReference type="Google" id="ProtNLM"/>
    </source>
</evidence>
<dbReference type="PANTHER" id="PTHR10057:SF0">
    <property type="entry name" value="TRANSLOCATOR PROTEIN"/>
    <property type="match status" value="1"/>
</dbReference>
<comment type="subcellular location">
    <subcellularLocation>
        <location evidence="1">Membrane</location>
        <topology evidence="1">Multi-pass membrane protein</topology>
    </subcellularLocation>
</comment>
<accession>A0A0D2CLT6</accession>
<dbReference type="GO" id="GO:0033013">
    <property type="term" value="P:tetrapyrrole metabolic process"/>
    <property type="evidence" value="ECO:0007669"/>
    <property type="project" value="UniProtKB-ARBA"/>
</dbReference>
<feature type="transmembrane region" description="Helical" evidence="6">
    <location>
        <begin position="76"/>
        <end position="97"/>
    </location>
</feature>
<protein>
    <recommendedName>
        <fullName evidence="9">TspO/MBR family protein</fullName>
    </recommendedName>
</protein>
<evidence type="ECO:0000256" key="3">
    <source>
        <dbReference type="ARBA" id="ARBA00022692"/>
    </source>
</evidence>
<dbReference type="GeneID" id="25331526"/>
<dbReference type="InterPro" id="IPR038330">
    <property type="entry name" value="TspO/MBR-related_sf"/>
</dbReference>
<keyword evidence="3 6" id="KW-0812">Transmembrane</keyword>
<dbReference type="EMBL" id="KN847322">
    <property type="protein sequence ID" value="KIW50832.1"/>
    <property type="molecule type" value="Genomic_DNA"/>
</dbReference>
<organism evidence="7 8">
    <name type="scientific">Exophiala xenobiotica</name>
    <dbReference type="NCBI Taxonomy" id="348802"/>
    <lineage>
        <taxon>Eukaryota</taxon>
        <taxon>Fungi</taxon>
        <taxon>Dikarya</taxon>
        <taxon>Ascomycota</taxon>
        <taxon>Pezizomycotina</taxon>
        <taxon>Eurotiomycetes</taxon>
        <taxon>Chaetothyriomycetidae</taxon>
        <taxon>Chaetothyriales</taxon>
        <taxon>Herpotrichiellaceae</taxon>
        <taxon>Exophiala</taxon>
    </lineage>
</organism>
<sequence length="211" mass="23129">MSYIPGLTLPSSVFSNAPLSILLPLGLGLGSGLVSQPGRMSPKKFSDTGAKEIGKFRTTEEQYLALKQPPFRPPPWVFAPAWSTLYLTMGYAAHRAWNTGMASLSPQVVEHTRTGATLYTIQLGLNLIWMPLFFGLGRPIEAMLDVVTLTGTVGYLTYVWSKVDKTAAYLMAPYLAWLGFATYLTAGTGHLNGWTMTSREQKEEAVETKDS</sequence>